<evidence type="ECO:0000256" key="1">
    <source>
        <dbReference type="ARBA" id="ARBA00004236"/>
    </source>
</evidence>
<feature type="region of interest" description="Disordered" evidence="18">
    <location>
        <begin position="708"/>
        <end position="738"/>
    </location>
</feature>
<dbReference type="GO" id="GO:0030288">
    <property type="term" value="C:outer membrane-bounded periplasmic space"/>
    <property type="evidence" value="ECO:0007669"/>
    <property type="project" value="TreeGrafter"/>
</dbReference>
<feature type="compositionally biased region" description="Acidic residues" evidence="18">
    <location>
        <begin position="715"/>
        <end position="725"/>
    </location>
</feature>
<dbReference type="SUPFAM" id="SSF56601">
    <property type="entry name" value="beta-lactamase/transpeptidase-like"/>
    <property type="match status" value="1"/>
</dbReference>
<evidence type="ECO:0000259" key="19">
    <source>
        <dbReference type="Pfam" id="PF00905"/>
    </source>
</evidence>
<comment type="subcellular location">
    <subcellularLocation>
        <location evidence="1">Cell membrane</location>
    </subcellularLocation>
</comment>
<name>A0A7H0VCR0_9FLAO</name>
<gene>
    <name evidence="21" type="ORF">H4K34_14135</name>
</gene>
<keyword evidence="9" id="KW-0808">Transferase</keyword>
<evidence type="ECO:0000256" key="16">
    <source>
        <dbReference type="ARBA" id="ARBA00034000"/>
    </source>
</evidence>
<dbReference type="GO" id="GO:0008360">
    <property type="term" value="P:regulation of cell shape"/>
    <property type="evidence" value="ECO:0007669"/>
    <property type="project" value="UniProtKB-KW"/>
</dbReference>
<dbReference type="InterPro" id="IPR036950">
    <property type="entry name" value="PBP_transglycosylase"/>
</dbReference>
<keyword evidence="13" id="KW-0472">Membrane</keyword>
<keyword evidence="14" id="KW-0511">Multifunctional enzyme</keyword>
<comment type="catalytic activity">
    <reaction evidence="16">
        <text>Preferential cleavage: (Ac)2-L-Lys-D-Ala-|-D-Ala. Also transpeptidation of peptidyl-alanyl moieties that are N-acyl substituents of D-alanine.</text>
        <dbReference type="EC" id="3.4.16.4"/>
    </reaction>
</comment>
<dbReference type="InterPro" id="IPR001264">
    <property type="entry name" value="Glyco_trans_51"/>
</dbReference>
<dbReference type="EMBL" id="CP060139">
    <property type="protein sequence ID" value="QNR23508.1"/>
    <property type="molecule type" value="Genomic_DNA"/>
</dbReference>
<dbReference type="KEGG" id="chyd:H4K34_14135"/>
<dbReference type="Gene3D" id="1.10.3810.10">
    <property type="entry name" value="Biosynthetic peptidoglycan transglycosylase-like"/>
    <property type="match status" value="1"/>
</dbReference>
<evidence type="ECO:0000256" key="13">
    <source>
        <dbReference type="ARBA" id="ARBA00023136"/>
    </source>
</evidence>
<comment type="similarity">
    <text evidence="4">In the N-terminal section; belongs to the glycosyltransferase 51 family.</text>
</comment>
<dbReference type="GO" id="GO:0071555">
    <property type="term" value="P:cell wall organization"/>
    <property type="evidence" value="ECO:0007669"/>
    <property type="project" value="UniProtKB-KW"/>
</dbReference>
<evidence type="ECO:0000256" key="11">
    <source>
        <dbReference type="ARBA" id="ARBA00022960"/>
    </source>
</evidence>
<evidence type="ECO:0000256" key="12">
    <source>
        <dbReference type="ARBA" id="ARBA00022984"/>
    </source>
</evidence>
<dbReference type="AlphaFoldDB" id="A0A7H0VCR0"/>
<dbReference type="PANTHER" id="PTHR32282:SF11">
    <property type="entry name" value="PENICILLIN-BINDING PROTEIN 1B"/>
    <property type="match status" value="1"/>
</dbReference>
<dbReference type="GO" id="GO:0006508">
    <property type="term" value="P:proteolysis"/>
    <property type="evidence" value="ECO:0007669"/>
    <property type="project" value="UniProtKB-KW"/>
</dbReference>
<evidence type="ECO:0000256" key="18">
    <source>
        <dbReference type="SAM" id="MobiDB-lite"/>
    </source>
</evidence>
<evidence type="ECO:0000313" key="22">
    <source>
        <dbReference type="Proteomes" id="UP000516305"/>
    </source>
</evidence>
<reference evidence="21 22" key="1">
    <citation type="submission" date="2020-08" db="EMBL/GenBank/DDBJ databases">
        <title>Croceimicrobium hydrocarbonivorans gen. nov., sp. nov., a novel marine bacterium isolated from a bacterial consortium that degrades polyethylene terephthalate.</title>
        <authorList>
            <person name="Liu R."/>
        </authorList>
    </citation>
    <scope>NUCLEOTIDE SEQUENCE [LARGE SCALE GENOMIC DNA]</scope>
    <source>
        <strain evidence="21 22">A20-9</strain>
    </source>
</reference>
<evidence type="ECO:0000256" key="7">
    <source>
        <dbReference type="ARBA" id="ARBA00022670"/>
    </source>
</evidence>
<dbReference type="GO" id="GO:0009252">
    <property type="term" value="P:peptidoglycan biosynthetic process"/>
    <property type="evidence" value="ECO:0007669"/>
    <property type="project" value="UniProtKB-KW"/>
</dbReference>
<dbReference type="InterPro" id="IPR050396">
    <property type="entry name" value="Glycosyltr_51/Transpeptidase"/>
</dbReference>
<keyword evidence="5" id="KW-1003">Cell membrane</keyword>
<keyword evidence="10" id="KW-0378">Hydrolase</keyword>
<dbReference type="InterPro" id="IPR023346">
    <property type="entry name" value="Lysozyme-like_dom_sf"/>
</dbReference>
<evidence type="ECO:0000256" key="9">
    <source>
        <dbReference type="ARBA" id="ARBA00022679"/>
    </source>
</evidence>
<evidence type="ECO:0000256" key="15">
    <source>
        <dbReference type="ARBA" id="ARBA00023316"/>
    </source>
</evidence>
<dbReference type="GO" id="GO:0008658">
    <property type="term" value="F:penicillin binding"/>
    <property type="evidence" value="ECO:0007669"/>
    <property type="project" value="InterPro"/>
</dbReference>
<dbReference type="Proteomes" id="UP000516305">
    <property type="component" value="Chromosome"/>
</dbReference>
<evidence type="ECO:0000259" key="20">
    <source>
        <dbReference type="Pfam" id="PF00912"/>
    </source>
</evidence>
<comment type="pathway">
    <text evidence="2">Cell wall biogenesis; peptidoglycan biosynthesis.</text>
</comment>
<sequence>MLLFIASVYLGFWGPIPNSDELKAIRQSKSTLVYSQDKALIGSFYAVNRDPVSFDQLPEHLVQALVATEDERFYEHSGIDFMSLLRVVVKTLLMGDSSSGGGSTLTQQLAKNLFGRPDFGALSMPVNKCREMIISQRLESIYSKDEILALYLNTVSFSENTYGIAAGSQRFFNCAPKDLRIEEGAVLIGLLKANTTYNPRLHPEKSRIRRNVVLSQMQRNDHLKAEQLDSLQALPLDLDYSNLDLEGPAPYYLKQVELELKQILADKLKENGEPWDAQKDGLRVYTSLNANKQSGLRDAFRSHLANWQKKFDQHWSSKDPWSQKPAFFEKKLMASPAWKSYAAKGLSDDEIRAKLSEKHSMELFHPAGNIEREASGIDSLKHYLRLLRGASVLLDPQSGAVRAWVAGPDYRYLPYDNAKAAHTMASTVKPFVMAAALEAGEEPCEYQSAERREYPGYDDWSPRNYDGDYEGMYSMQGALKKSINTVTVAWYFKAGADKVRALAHKMGIADHWADGPSVSLGASAVSPIDLAKAYAIFANGGMEVEPYFIEKIETASGELLYHHEKRPAKRILKEETAQLMNAMLQGVSKSGTARSLHSVYGARKSWAAKTGTSQNYSDAWFVAYRPDLVSVSWMGGINPLIRFRSGALGSGSTMALPVFGKLLSKMESRITSINWPALSESQKEMLACPDYKEESLLDDLRSIFKKKEGKAVKEEEPEEPVEEEKEASWWGKIFKKKD</sequence>
<evidence type="ECO:0000256" key="4">
    <source>
        <dbReference type="ARBA" id="ARBA00007739"/>
    </source>
</evidence>
<dbReference type="RefSeq" id="WP_210758040.1">
    <property type="nucleotide sequence ID" value="NZ_CP060139.1"/>
</dbReference>
<evidence type="ECO:0000313" key="21">
    <source>
        <dbReference type="EMBL" id="QNR23508.1"/>
    </source>
</evidence>
<keyword evidence="11" id="KW-0133">Cell shape</keyword>
<feature type="domain" description="Glycosyl transferase family 51" evidence="20">
    <location>
        <begin position="40"/>
        <end position="218"/>
    </location>
</feature>
<dbReference type="SUPFAM" id="SSF53955">
    <property type="entry name" value="Lysozyme-like"/>
    <property type="match status" value="1"/>
</dbReference>
<dbReference type="GO" id="GO:0005886">
    <property type="term" value="C:plasma membrane"/>
    <property type="evidence" value="ECO:0007669"/>
    <property type="project" value="UniProtKB-SubCell"/>
</dbReference>
<feature type="domain" description="Penicillin-binding protein transpeptidase" evidence="19">
    <location>
        <begin position="389"/>
        <end position="627"/>
    </location>
</feature>
<dbReference type="Pfam" id="PF00912">
    <property type="entry name" value="Transgly"/>
    <property type="match status" value="1"/>
</dbReference>
<keyword evidence="8" id="KW-0328">Glycosyltransferase</keyword>
<evidence type="ECO:0000256" key="8">
    <source>
        <dbReference type="ARBA" id="ARBA00022676"/>
    </source>
</evidence>
<evidence type="ECO:0000256" key="3">
    <source>
        <dbReference type="ARBA" id="ARBA00007090"/>
    </source>
</evidence>
<keyword evidence="12" id="KW-0573">Peptidoglycan synthesis</keyword>
<keyword evidence="6" id="KW-0121">Carboxypeptidase</keyword>
<evidence type="ECO:0000256" key="14">
    <source>
        <dbReference type="ARBA" id="ARBA00023268"/>
    </source>
</evidence>
<comment type="similarity">
    <text evidence="3">In the C-terminal section; belongs to the transpeptidase family.</text>
</comment>
<evidence type="ECO:0000256" key="5">
    <source>
        <dbReference type="ARBA" id="ARBA00022475"/>
    </source>
</evidence>
<evidence type="ECO:0000256" key="2">
    <source>
        <dbReference type="ARBA" id="ARBA00004752"/>
    </source>
</evidence>
<dbReference type="InterPro" id="IPR012338">
    <property type="entry name" value="Beta-lactam/transpept-like"/>
</dbReference>
<keyword evidence="15" id="KW-0961">Cell wall biogenesis/degradation</keyword>
<organism evidence="21 22">
    <name type="scientific">Croceimicrobium hydrocarbonivorans</name>
    <dbReference type="NCBI Taxonomy" id="2761580"/>
    <lineage>
        <taxon>Bacteria</taxon>
        <taxon>Pseudomonadati</taxon>
        <taxon>Bacteroidota</taxon>
        <taxon>Flavobacteriia</taxon>
        <taxon>Flavobacteriales</taxon>
        <taxon>Owenweeksiaceae</taxon>
        <taxon>Croceimicrobium</taxon>
    </lineage>
</organism>
<evidence type="ECO:0000256" key="17">
    <source>
        <dbReference type="ARBA" id="ARBA00049902"/>
    </source>
</evidence>
<dbReference type="InterPro" id="IPR001460">
    <property type="entry name" value="PCN-bd_Tpept"/>
</dbReference>
<dbReference type="Pfam" id="PF00905">
    <property type="entry name" value="Transpeptidase"/>
    <property type="match status" value="1"/>
</dbReference>
<proteinExistence type="inferred from homology"/>
<keyword evidence="22" id="KW-1185">Reference proteome</keyword>
<comment type="catalytic activity">
    <reaction evidence="17">
        <text>[GlcNAc-(1-&gt;4)-Mur2Ac(oyl-L-Ala-gamma-D-Glu-L-Lys-D-Ala-D-Ala)](n)-di-trans,octa-cis-undecaprenyl diphosphate + beta-D-GlcNAc-(1-&gt;4)-Mur2Ac(oyl-L-Ala-gamma-D-Glu-L-Lys-D-Ala-D-Ala)-di-trans,octa-cis-undecaprenyl diphosphate = [GlcNAc-(1-&gt;4)-Mur2Ac(oyl-L-Ala-gamma-D-Glu-L-Lys-D-Ala-D-Ala)](n+1)-di-trans,octa-cis-undecaprenyl diphosphate + di-trans,octa-cis-undecaprenyl diphosphate + H(+)</text>
        <dbReference type="Rhea" id="RHEA:23708"/>
        <dbReference type="Rhea" id="RHEA-COMP:9602"/>
        <dbReference type="Rhea" id="RHEA-COMP:9603"/>
        <dbReference type="ChEBI" id="CHEBI:15378"/>
        <dbReference type="ChEBI" id="CHEBI:58405"/>
        <dbReference type="ChEBI" id="CHEBI:60033"/>
        <dbReference type="ChEBI" id="CHEBI:78435"/>
        <dbReference type="EC" id="2.4.99.28"/>
    </reaction>
</comment>
<dbReference type="Gene3D" id="3.40.710.10">
    <property type="entry name" value="DD-peptidase/beta-lactamase superfamily"/>
    <property type="match status" value="1"/>
</dbReference>
<dbReference type="PANTHER" id="PTHR32282">
    <property type="entry name" value="BINDING PROTEIN TRANSPEPTIDASE, PUTATIVE-RELATED"/>
    <property type="match status" value="1"/>
</dbReference>
<dbReference type="GO" id="GO:0008955">
    <property type="term" value="F:peptidoglycan glycosyltransferase activity"/>
    <property type="evidence" value="ECO:0007669"/>
    <property type="project" value="UniProtKB-EC"/>
</dbReference>
<evidence type="ECO:0000256" key="10">
    <source>
        <dbReference type="ARBA" id="ARBA00022801"/>
    </source>
</evidence>
<keyword evidence="7" id="KW-0645">Protease</keyword>
<evidence type="ECO:0000256" key="6">
    <source>
        <dbReference type="ARBA" id="ARBA00022645"/>
    </source>
</evidence>
<protein>
    <submittedName>
        <fullName evidence="21">Penicillin-binding protein</fullName>
    </submittedName>
</protein>
<dbReference type="GO" id="GO:0009002">
    <property type="term" value="F:serine-type D-Ala-D-Ala carboxypeptidase activity"/>
    <property type="evidence" value="ECO:0007669"/>
    <property type="project" value="UniProtKB-EC"/>
</dbReference>
<accession>A0A7H0VCR0</accession>